<proteinExistence type="predicted"/>
<keyword evidence="3" id="KW-1185">Reference proteome</keyword>
<protein>
    <submittedName>
        <fullName evidence="2">Uncharacterized protein</fullName>
    </submittedName>
</protein>
<evidence type="ECO:0000313" key="3">
    <source>
        <dbReference type="Proteomes" id="UP001158067"/>
    </source>
</evidence>
<feature type="chain" id="PRO_5047192902" evidence="1">
    <location>
        <begin position="29"/>
        <end position="246"/>
    </location>
</feature>
<name>A0ABY1QGE7_9BACT</name>
<feature type="signal peptide" evidence="1">
    <location>
        <begin position="1"/>
        <end position="28"/>
    </location>
</feature>
<organism evidence="2 3">
    <name type="scientific">Neorhodopirellula lusitana</name>
    <dbReference type="NCBI Taxonomy" id="445327"/>
    <lineage>
        <taxon>Bacteria</taxon>
        <taxon>Pseudomonadati</taxon>
        <taxon>Planctomycetota</taxon>
        <taxon>Planctomycetia</taxon>
        <taxon>Pirellulales</taxon>
        <taxon>Pirellulaceae</taxon>
        <taxon>Neorhodopirellula</taxon>
    </lineage>
</organism>
<evidence type="ECO:0000256" key="1">
    <source>
        <dbReference type="SAM" id="SignalP"/>
    </source>
</evidence>
<gene>
    <name evidence="2" type="ORF">SAMN06265222_112109</name>
</gene>
<dbReference type="Proteomes" id="UP001158067">
    <property type="component" value="Unassembled WGS sequence"/>
</dbReference>
<accession>A0ABY1QGE7</accession>
<comment type="caution">
    <text evidence="2">The sequence shown here is derived from an EMBL/GenBank/DDBJ whole genome shotgun (WGS) entry which is preliminary data.</text>
</comment>
<evidence type="ECO:0000313" key="2">
    <source>
        <dbReference type="EMBL" id="SMP69829.1"/>
    </source>
</evidence>
<dbReference type="EMBL" id="FXUG01000012">
    <property type="protein sequence ID" value="SMP69829.1"/>
    <property type="molecule type" value="Genomic_DNA"/>
</dbReference>
<sequence length="246" mass="26667">MAKSNTYLRRLRKSLTLAAILPISSFFAGSGILDSQQAMAIEGTELSGTVGVWAPLLPNVAGQDGDSIGTIIGLKGHHRFDGYRTSVEGGVQYGVTEDAEMFGFEFLLRDTWSFGIGDLSAGTGYSQMNWDQESRGHDLSSDYRGAKIVGGWETAFGNTPVWIDLSLGLYDMNGEYVGNGGATRESIDEFTTTWGIDVKTDTDMWGIPMRTVIGVNYLDDITTWQNGAIGTDSALVLTGALEFRLF</sequence>
<dbReference type="RefSeq" id="WP_283434245.1">
    <property type="nucleotide sequence ID" value="NZ_CAWLDM010000001.1"/>
</dbReference>
<keyword evidence="1" id="KW-0732">Signal</keyword>
<reference evidence="2 3" key="1">
    <citation type="submission" date="2017-05" db="EMBL/GenBank/DDBJ databases">
        <authorList>
            <person name="Varghese N."/>
            <person name="Submissions S."/>
        </authorList>
    </citation>
    <scope>NUCLEOTIDE SEQUENCE [LARGE SCALE GENOMIC DNA]</scope>
    <source>
        <strain evidence="2 3">DSM 25457</strain>
    </source>
</reference>